<evidence type="ECO:0000313" key="2">
    <source>
        <dbReference type="Proteomes" id="UP001165653"/>
    </source>
</evidence>
<reference evidence="1" key="1">
    <citation type="submission" date="2022-10" db="EMBL/GenBank/DDBJ databases">
        <title>Luteolibacter sp. GHJ8, whole genome shotgun sequencing project.</title>
        <authorList>
            <person name="Zhao G."/>
            <person name="Shen L."/>
        </authorList>
    </citation>
    <scope>NUCLEOTIDE SEQUENCE</scope>
    <source>
        <strain evidence="1">GHJ8</strain>
    </source>
</reference>
<dbReference type="Proteomes" id="UP001165653">
    <property type="component" value="Unassembled WGS sequence"/>
</dbReference>
<proteinExistence type="predicted"/>
<dbReference type="RefSeq" id="WP_264516397.1">
    <property type="nucleotide sequence ID" value="NZ_JAPDDR010000018.1"/>
</dbReference>
<accession>A0ABT3GAE6</accession>
<sequence>MKEDILEQLVEDWYVARPGFFVKHNVRFRPSKAHVDFMSKRDSVHSDIDILALSTSGLGSERVHVVTCKSWQSGFDVNHWRLELEKEAEYNERSAEFKPRESWKYFRELVSDKWMDAFLNKIESETGQRDLTYLIAVTKIKGTESDRKALQQSEVLQERFREKGSTVIIKVLSLREIIAEYFKRIDSKDTPSLEATDVGRLLQLVHAAGLRIS</sequence>
<keyword evidence="2" id="KW-1185">Reference proteome</keyword>
<organism evidence="1 2">
    <name type="scientific">Luteolibacter rhizosphaerae</name>
    <dbReference type="NCBI Taxonomy" id="2989719"/>
    <lineage>
        <taxon>Bacteria</taxon>
        <taxon>Pseudomonadati</taxon>
        <taxon>Verrucomicrobiota</taxon>
        <taxon>Verrucomicrobiia</taxon>
        <taxon>Verrucomicrobiales</taxon>
        <taxon>Verrucomicrobiaceae</taxon>
        <taxon>Luteolibacter</taxon>
    </lineage>
</organism>
<name>A0ABT3GAE6_9BACT</name>
<gene>
    <name evidence="1" type="ORF">OJ996_24620</name>
</gene>
<dbReference type="EMBL" id="JAPDDR010000018">
    <property type="protein sequence ID" value="MCW1916795.1"/>
    <property type="molecule type" value="Genomic_DNA"/>
</dbReference>
<evidence type="ECO:0008006" key="3">
    <source>
        <dbReference type="Google" id="ProtNLM"/>
    </source>
</evidence>
<evidence type="ECO:0000313" key="1">
    <source>
        <dbReference type="EMBL" id="MCW1916795.1"/>
    </source>
</evidence>
<protein>
    <recommendedName>
        <fullName evidence="3">Restriction endonuclease</fullName>
    </recommendedName>
</protein>
<comment type="caution">
    <text evidence="1">The sequence shown here is derived from an EMBL/GenBank/DDBJ whole genome shotgun (WGS) entry which is preliminary data.</text>
</comment>